<dbReference type="KEGG" id="tbe:Trebr_1320"/>
<organism evidence="1 2">
    <name type="scientific">Treponema brennaborense (strain DSM 12168 / CIP 105900 / DD5/3)</name>
    <dbReference type="NCBI Taxonomy" id="906968"/>
    <lineage>
        <taxon>Bacteria</taxon>
        <taxon>Pseudomonadati</taxon>
        <taxon>Spirochaetota</taxon>
        <taxon>Spirochaetia</taxon>
        <taxon>Spirochaetales</taxon>
        <taxon>Treponemataceae</taxon>
        <taxon>Treponema</taxon>
    </lineage>
</organism>
<sequence>MNLIETIAAVIIVFLFVSGTLPLARSVCDTAAAIYDIRRTTATVRITADTFRETVAANGNLLEWQERILTLDSLEQMETTVYGENESSLILCASGTVRSIPFSVLGVRKK</sequence>
<keyword evidence="2" id="KW-1185">Reference proteome</keyword>
<accession>F4LMK0</accession>
<evidence type="ECO:0000313" key="2">
    <source>
        <dbReference type="Proteomes" id="UP000006546"/>
    </source>
</evidence>
<dbReference type="AlphaFoldDB" id="F4LMK0"/>
<dbReference type="RefSeq" id="WP_013758454.1">
    <property type="nucleotide sequence ID" value="NC_015500.1"/>
</dbReference>
<gene>
    <name evidence="1" type="ordered locus">Trebr_1320</name>
</gene>
<dbReference type="STRING" id="906968.Trebr_1320"/>
<protein>
    <submittedName>
        <fullName evidence="1">Uncharacterized protein</fullName>
    </submittedName>
</protein>
<dbReference type="Proteomes" id="UP000006546">
    <property type="component" value="Chromosome"/>
</dbReference>
<proteinExistence type="predicted"/>
<evidence type="ECO:0000313" key="1">
    <source>
        <dbReference type="EMBL" id="AEE16747.1"/>
    </source>
</evidence>
<dbReference type="HOGENOM" id="CLU_2169951_0_0_12"/>
<reference evidence="2" key="1">
    <citation type="submission" date="2011-04" db="EMBL/GenBank/DDBJ databases">
        <title>The complete genome of Treponema brennaborense DSM 12168.</title>
        <authorList>
            <person name="Lucas S."/>
            <person name="Han J."/>
            <person name="Lapidus A."/>
            <person name="Bruce D."/>
            <person name="Goodwin L."/>
            <person name="Pitluck S."/>
            <person name="Peters L."/>
            <person name="Kyrpides N."/>
            <person name="Mavromatis K."/>
            <person name="Ivanova N."/>
            <person name="Mikhailova N."/>
            <person name="Pagani I."/>
            <person name="Teshima H."/>
            <person name="Detter J.C."/>
            <person name="Tapia R."/>
            <person name="Han C."/>
            <person name="Land M."/>
            <person name="Hauser L."/>
            <person name="Markowitz V."/>
            <person name="Cheng J.-F."/>
            <person name="Hugenholtz P."/>
            <person name="Woyke T."/>
            <person name="Wu D."/>
            <person name="Gronow S."/>
            <person name="Wellnitz S."/>
            <person name="Brambilla E."/>
            <person name="Klenk H.-P."/>
            <person name="Eisen J.A."/>
        </authorList>
    </citation>
    <scope>NUCLEOTIDE SEQUENCE [LARGE SCALE GENOMIC DNA]</scope>
    <source>
        <strain evidence="2">DSM 12168 / CIP 105900 / DD5/3</strain>
    </source>
</reference>
<dbReference type="EMBL" id="CP002696">
    <property type="protein sequence ID" value="AEE16747.1"/>
    <property type="molecule type" value="Genomic_DNA"/>
</dbReference>
<name>F4LMK0_TREBD</name>